<sequence>MVKLLHRKNAHLRWLRSALDDLRAALDSDRNHRQRCLMRVSEKWIKYDRVVEQLLGIQIKEDPETKEIERSTPSNVRLPKLEIRKYHGDPHDWQRFQEEFSPGDHNKCKKTRRVKFWISSLNGKDDEKQLVEALCLSKICQKPKLVPNVHRLKYLTALQLADDFTGNSGAFDVLIGLDYHYEFIICGLMTKEKEDPTFLSQSVKVLYAKVDGQLDEAIRKFWEIETIGMMDDSDKGDVDSTRAVQNFESTLQFDGIRYTVRLPWLKDDAQLPSNYHQALSRLQQTERSLKNDPRKAAHYKKGMREYLEEDFVEKVTDRTGYPGRIWYLLHHAVIREDKITIKCRIVFDGSAQYGGVALHQHLDVGPALQNNLLKVLLRFRRFPIGFQADISKMFQQIGLNEQDRDVCRFLWRSPDFSLTPHRLPMDSLMPHRPPSS</sequence>
<keyword evidence="2" id="KW-1185">Reference proteome</keyword>
<evidence type="ECO:0000313" key="2">
    <source>
        <dbReference type="Proteomes" id="UP000055048"/>
    </source>
</evidence>
<accession>A0A0V0T4S3</accession>
<comment type="caution">
    <text evidence="1">The sequence shown here is derived from an EMBL/GenBank/DDBJ whole genome shotgun (WGS) entry which is preliminary data.</text>
</comment>
<evidence type="ECO:0008006" key="3">
    <source>
        <dbReference type="Google" id="ProtNLM"/>
    </source>
</evidence>
<gene>
    <name evidence="1" type="ORF">T05_8734</name>
</gene>
<dbReference type="Proteomes" id="UP000055048">
    <property type="component" value="Unassembled WGS sequence"/>
</dbReference>
<proteinExistence type="predicted"/>
<name>A0A0V0T4S3_9BILA</name>
<reference evidence="1 2" key="1">
    <citation type="submission" date="2015-01" db="EMBL/GenBank/DDBJ databases">
        <title>Evolution of Trichinella species and genotypes.</title>
        <authorList>
            <person name="Korhonen P.K."/>
            <person name="Edoardo P."/>
            <person name="Giuseppe L.R."/>
            <person name="Gasser R.B."/>
        </authorList>
    </citation>
    <scope>NUCLEOTIDE SEQUENCE [LARGE SCALE GENOMIC DNA]</scope>
    <source>
        <strain evidence="1">ISS417</strain>
    </source>
</reference>
<evidence type="ECO:0000313" key="1">
    <source>
        <dbReference type="EMBL" id="KRX34011.1"/>
    </source>
</evidence>
<dbReference type="STRING" id="144512.A0A0V0T4S3"/>
<dbReference type="PANTHER" id="PTHR47331">
    <property type="entry name" value="PHD-TYPE DOMAIN-CONTAINING PROTEIN"/>
    <property type="match status" value="1"/>
</dbReference>
<dbReference type="EMBL" id="JYDJ01000652">
    <property type="protein sequence ID" value="KRX34011.1"/>
    <property type="molecule type" value="Genomic_DNA"/>
</dbReference>
<dbReference type="AlphaFoldDB" id="A0A0V0T4S3"/>
<dbReference type="PANTHER" id="PTHR47331:SF5">
    <property type="entry name" value="RIBONUCLEASE H"/>
    <property type="match status" value="1"/>
</dbReference>
<protein>
    <recommendedName>
        <fullName evidence="3">Peptidase aspartic putative domain-containing protein</fullName>
    </recommendedName>
</protein>
<organism evidence="1 2">
    <name type="scientific">Trichinella murrelli</name>
    <dbReference type="NCBI Taxonomy" id="144512"/>
    <lineage>
        <taxon>Eukaryota</taxon>
        <taxon>Metazoa</taxon>
        <taxon>Ecdysozoa</taxon>
        <taxon>Nematoda</taxon>
        <taxon>Enoplea</taxon>
        <taxon>Dorylaimia</taxon>
        <taxon>Trichinellida</taxon>
        <taxon>Trichinellidae</taxon>
        <taxon>Trichinella</taxon>
    </lineage>
</organism>